<reference evidence="2 3" key="1">
    <citation type="submission" date="2020-04" db="EMBL/GenBank/DDBJ databases">
        <title>Description of novel Gluconacetobacter.</title>
        <authorList>
            <person name="Sombolestani A."/>
        </authorList>
    </citation>
    <scope>NUCLEOTIDE SEQUENCE [LARGE SCALE GENOMIC DNA]</scope>
    <source>
        <strain evidence="2 3">LMG 7603</strain>
    </source>
</reference>
<dbReference type="Proteomes" id="UP000550787">
    <property type="component" value="Unassembled WGS sequence"/>
</dbReference>
<dbReference type="AlphaFoldDB" id="A0A7W4I6B9"/>
<protein>
    <submittedName>
        <fullName evidence="2">Uncharacterized protein</fullName>
    </submittedName>
</protein>
<evidence type="ECO:0000313" key="3">
    <source>
        <dbReference type="Proteomes" id="UP000550787"/>
    </source>
</evidence>
<proteinExistence type="predicted"/>
<dbReference type="EMBL" id="JABEQG010000023">
    <property type="protein sequence ID" value="MBB2157057.1"/>
    <property type="molecule type" value="Genomic_DNA"/>
</dbReference>
<dbReference type="RefSeq" id="WP_012228429.1">
    <property type="nucleotide sequence ID" value="NZ_JABEQG010000023.1"/>
</dbReference>
<comment type="caution">
    <text evidence="2">The sequence shown here is derived from an EMBL/GenBank/DDBJ whole genome shotgun (WGS) entry which is preliminary data.</text>
</comment>
<name>A0A7W4I6B9_GLUDI</name>
<organism evidence="2 3">
    <name type="scientific">Gluconacetobacter diazotrophicus</name>
    <name type="common">Acetobacter diazotrophicus</name>
    <dbReference type="NCBI Taxonomy" id="33996"/>
    <lineage>
        <taxon>Bacteria</taxon>
        <taxon>Pseudomonadati</taxon>
        <taxon>Pseudomonadota</taxon>
        <taxon>Alphaproteobacteria</taxon>
        <taxon>Acetobacterales</taxon>
        <taxon>Acetobacteraceae</taxon>
        <taxon>Gluconacetobacter</taxon>
    </lineage>
</organism>
<gene>
    <name evidence="2" type="ORF">HLH33_12175</name>
</gene>
<sequence length="72" mass="7343">MLADILHGPVIPDPAVATREVARAASASFAQGAGPVVSAKGRDAAARTPEQIHAAHHAGLRQSRGRVKSGRA</sequence>
<evidence type="ECO:0000313" key="2">
    <source>
        <dbReference type="EMBL" id="MBB2157057.1"/>
    </source>
</evidence>
<evidence type="ECO:0000256" key="1">
    <source>
        <dbReference type="SAM" id="MobiDB-lite"/>
    </source>
</evidence>
<accession>A0A7W4I6B9</accession>
<feature type="region of interest" description="Disordered" evidence="1">
    <location>
        <begin position="27"/>
        <end position="47"/>
    </location>
</feature>